<reference evidence="1 2" key="1">
    <citation type="submission" date="2020-04" db="EMBL/GenBank/DDBJ databases">
        <title>Genome sequencing of novel species.</title>
        <authorList>
            <person name="Heo J."/>
            <person name="Kim S.-J."/>
            <person name="Kim J.-S."/>
            <person name="Hong S.-B."/>
            <person name="Kwon S.-W."/>
        </authorList>
    </citation>
    <scope>NUCLEOTIDE SEQUENCE [LARGE SCALE GENOMIC DNA]</scope>
    <source>
        <strain evidence="1 2">MFER-1</strain>
    </source>
</reference>
<dbReference type="AlphaFoldDB" id="A0A7Z2ZJM1"/>
<dbReference type="KEGG" id="cheb:HH215_02015"/>
<protein>
    <submittedName>
        <fullName evidence="1">Phytanoyl-CoA dioxygenase family protein</fullName>
    </submittedName>
</protein>
<accession>A0A7Z2ZJM1</accession>
<keyword evidence="2" id="KW-1185">Reference proteome</keyword>
<gene>
    <name evidence="1" type="ORF">HH215_02015</name>
</gene>
<dbReference type="GO" id="GO:0016706">
    <property type="term" value="F:2-oxoglutarate-dependent dioxygenase activity"/>
    <property type="evidence" value="ECO:0007669"/>
    <property type="project" value="UniProtKB-ARBA"/>
</dbReference>
<keyword evidence="1" id="KW-0223">Dioxygenase</keyword>
<dbReference type="EMBL" id="CP051680">
    <property type="protein sequence ID" value="QJD82073.1"/>
    <property type="molecule type" value="Genomic_DNA"/>
</dbReference>
<evidence type="ECO:0000313" key="1">
    <source>
        <dbReference type="EMBL" id="QJD82073.1"/>
    </source>
</evidence>
<dbReference type="Pfam" id="PF05721">
    <property type="entry name" value="PhyH"/>
    <property type="match status" value="1"/>
</dbReference>
<dbReference type="InterPro" id="IPR008775">
    <property type="entry name" value="Phytyl_CoA_dOase-like"/>
</dbReference>
<sequence length="305" mass="34504">MSQANHNILIADAKTHTAITEEQAQFFRENGFLIIRNLLENKELQVLQDEMQTLLDRGMSGVEGDNDYQYGKGTKSGGKVLKRIEYVVDKSVPTRALLAHPFVLNSVEKLQGNNFIPTWDSMVIKMPNEGIIVPWHRDAERPVGCADDRPIFNVDFYLDSADIKSCLWVIPGSNLWTIEASKERCSREGFETSDAIPVPLEAGDAILHDITVVHGSPSGDGNALRRTIYFEFRPGEIELEFGPHNREYLSLKQQVLLECIETRKAASYIGNEKPYEYKPSGELSISGTIKPNTFRYPHEEYWIGQ</sequence>
<keyword evidence="1" id="KW-0560">Oxidoreductase</keyword>
<dbReference type="PANTHER" id="PTHR20883:SF46">
    <property type="entry name" value="PHYTANOYL-COA HYDROXYLASE"/>
    <property type="match status" value="1"/>
</dbReference>
<dbReference type="RefSeq" id="WP_169278378.1">
    <property type="nucleotide sequence ID" value="NZ_CP051680.1"/>
</dbReference>
<dbReference type="Proteomes" id="UP000502248">
    <property type="component" value="Chromosome"/>
</dbReference>
<organism evidence="1 2">
    <name type="scientific">Cohnella herbarum</name>
    <dbReference type="NCBI Taxonomy" id="2728023"/>
    <lineage>
        <taxon>Bacteria</taxon>
        <taxon>Bacillati</taxon>
        <taxon>Bacillota</taxon>
        <taxon>Bacilli</taxon>
        <taxon>Bacillales</taxon>
        <taxon>Paenibacillaceae</taxon>
        <taxon>Cohnella</taxon>
    </lineage>
</organism>
<proteinExistence type="predicted"/>
<dbReference type="GO" id="GO:0005506">
    <property type="term" value="F:iron ion binding"/>
    <property type="evidence" value="ECO:0007669"/>
    <property type="project" value="UniProtKB-ARBA"/>
</dbReference>
<name>A0A7Z2ZJM1_9BACL</name>
<dbReference type="SUPFAM" id="SSF51197">
    <property type="entry name" value="Clavaminate synthase-like"/>
    <property type="match status" value="1"/>
</dbReference>
<dbReference type="PANTHER" id="PTHR20883">
    <property type="entry name" value="PHYTANOYL-COA DIOXYGENASE DOMAIN CONTAINING 1"/>
    <property type="match status" value="1"/>
</dbReference>
<dbReference type="Gene3D" id="2.60.120.620">
    <property type="entry name" value="q2cbj1_9rhob like domain"/>
    <property type="match status" value="1"/>
</dbReference>
<evidence type="ECO:0000313" key="2">
    <source>
        <dbReference type="Proteomes" id="UP000502248"/>
    </source>
</evidence>